<feature type="region of interest" description="Disordered" evidence="12">
    <location>
        <begin position="93"/>
        <end position="122"/>
    </location>
</feature>
<gene>
    <name evidence="15" type="ORF">H6G05_13460</name>
</gene>
<evidence type="ECO:0000256" key="12">
    <source>
        <dbReference type="SAM" id="MobiDB-lite"/>
    </source>
</evidence>
<dbReference type="EC" id="2.3.2.27" evidence="3"/>
<comment type="caution">
    <text evidence="15">The sequence shown here is derived from an EMBL/GenBank/DDBJ whole genome shotgun (WGS) entry which is preliminary data.</text>
</comment>
<evidence type="ECO:0000259" key="14">
    <source>
        <dbReference type="Pfam" id="PF12483"/>
    </source>
</evidence>
<dbReference type="InterPro" id="IPR022170">
    <property type="entry name" value="MUL1-like"/>
</dbReference>
<keyword evidence="5 13" id="KW-0812">Transmembrane</keyword>
<dbReference type="Proteomes" id="UP000618445">
    <property type="component" value="Unassembled WGS sequence"/>
</dbReference>
<protein>
    <recommendedName>
        <fullName evidence="3">RING-type E3 ubiquitin transferase</fullName>
        <ecNumber evidence="3">2.3.2.27</ecNumber>
    </recommendedName>
</protein>
<keyword evidence="11 13" id="KW-0472">Membrane</keyword>
<evidence type="ECO:0000256" key="6">
    <source>
        <dbReference type="ARBA" id="ARBA00022723"/>
    </source>
</evidence>
<evidence type="ECO:0000256" key="9">
    <source>
        <dbReference type="ARBA" id="ARBA00022833"/>
    </source>
</evidence>
<evidence type="ECO:0000256" key="7">
    <source>
        <dbReference type="ARBA" id="ARBA00022771"/>
    </source>
</evidence>
<evidence type="ECO:0000313" key="16">
    <source>
        <dbReference type="Proteomes" id="UP000618445"/>
    </source>
</evidence>
<evidence type="ECO:0000256" key="13">
    <source>
        <dbReference type="SAM" id="Phobius"/>
    </source>
</evidence>
<dbReference type="EMBL" id="JACJQY010000020">
    <property type="protein sequence ID" value="MBD2317850.1"/>
    <property type="molecule type" value="Genomic_DNA"/>
</dbReference>
<comment type="subcellular location">
    <subcellularLocation>
        <location evidence="2">Membrane</location>
        <topology evidence="2">Multi-pass membrane protein</topology>
    </subcellularLocation>
</comment>
<evidence type="ECO:0000256" key="4">
    <source>
        <dbReference type="ARBA" id="ARBA00022679"/>
    </source>
</evidence>
<dbReference type="Pfam" id="PF12483">
    <property type="entry name" value="GIDE"/>
    <property type="match status" value="1"/>
</dbReference>
<evidence type="ECO:0000256" key="8">
    <source>
        <dbReference type="ARBA" id="ARBA00022786"/>
    </source>
</evidence>
<accession>A0ABR8CCJ0</accession>
<comment type="catalytic activity">
    <reaction evidence="1">
        <text>S-ubiquitinyl-[E2 ubiquitin-conjugating enzyme]-L-cysteine + [acceptor protein]-L-lysine = [E2 ubiquitin-conjugating enzyme]-L-cysteine + N(6)-ubiquitinyl-[acceptor protein]-L-lysine.</text>
        <dbReference type="EC" id="2.3.2.27"/>
    </reaction>
</comment>
<reference evidence="15 16" key="1">
    <citation type="journal article" date="2020" name="ISME J.">
        <title>Comparative genomics reveals insights into cyanobacterial evolution and habitat adaptation.</title>
        <authorList>
            <person name="Chen M.Y."/>
            <person name="Teng W.K."/>
            <person name="Zhao L."/>
            <person name="Hu C.X."/>
            <person name="Zhou Y.K."/>
            <person name="Han B.P."/>
            <person name="Song L.R."/>
            <person name="Shu W.S."/>
        </authorList>
    </citation>
    <scope>NUCLEOTIDE SEQUENCE [LARGE SCALE GENOMIC DNA]</scope>
    <source>
        <strain evidence="15 16">FACHB-1050</strain>
    </source>
</reference>
<dbReference type="PANTHER" id="PTHR47568">
    <property type="match status" value="1"/>
</dbReference>
<proteinExistence type="predicted"/>
<evidence type="ECO:0000256" key="11">
    <source>
        <dbReference type="ARBA" id="ARBA00023136"/>
    </source>
</evidence>
<organism evidence="15 16">
    <name type="scientific">Phormidium tenue FACHB-1050</name>
    <dbReference type="NCBI Taxonomy" id="2692857"/>
    <lineage>
        <taxon>Bacteria</taxon>
        <taxon>Bacillati</taxon>
        <taxon>Cyanobacteriota</taxon>
        <taxon>Cyanophyceae</taxon>
        <taxon>Oscillatoriophycideae</taxon>
        <taxon>Oscillatoriales</taxon>
        <taxon>Oscillatoriaceae</taxon>
        <taxon>Phormidium</taxon>
    </lineage>
</organism>
<evidence type="ECO:0000256" key="3">
    <source>
        <dbReference type="ARBA" id="ARBA00012483"/>
    </source>
</evidence>
<keyword evidence="9" id="KW-0862">Zinc</keyword>
<sequence>MAIFGGILIVIGIILFFVQKNYSTKLQSIKLATASTVGELQRIASEIAGEIGSGNLREYVKVRGIIRSDRPLISELKQLPCVHYTMRVVREYEEQQTTRDSEGKTRTETRRSSETISSNSQSIPFTLQDRSGELVVNPDGGNIETVQILNEFRQENFNSSSISFGGFSLAVGGGMGGGRRTLGYRYTESILPCDREVLVIGTAADDGGQVILRKPIQSDKKFIISLKSEEELAKSTANAAKWFFYGMVVCFAIGAILLVLGLILKK</sequence>
<keyword evidence="16" id="KW-1185">Reference proteome</keyword>
<keyword evidence="10 13" id="KW-1133">Transmembrane helix</keyword>
<evidence type="ECO:0000256" key="10">
    <source>
        <dbReference type="ARBA" id="ARBA00022989"/>
    </source>
</evidence>
<keyword evidence="6" id="KW-0479">Metal-binding</keyword>
<evidence type="ECO:0000256" key="1">
    <source>
        <dbReference type="ARBA" id="ARBA00000900"/>
    </source>
</evidence>
<evidence type="ECO:0000256" key="5">
    <source>
        <dbReference type="ARBA" id="ARBA00022692"/>
    </source>
</evidence>
<dbReference type="PANTHER" id="PTHR47568:SF2">
    <property type="entry name" value="E3 UBIQUITIN-PROTEIN LIGASE SP1-RELATED"/>
    <property type="match status" value="1"/>
</dbReference>
<name>A0ABR8CCJ0_9CYAN</name>
<feature type="transmembrane region" description="Helical" evidence="13">
    <location>
        <begin position="242"/>
        <end position="264"/>
    </location>
</feature>
<keyword evidence="8" id="KW-0833">Ubl conjugation pathway</keyword>
<keyword evidence="7" id="KW-0863">Zinc-finger</keyword>
<keyword evidence="4" id="KW-0808">Transferase</keyword>
<feature type="compositionally biased region" description="Basic and acidic residues" evidence="12">
    <location>
        <begin position="93"/>
        <end position="113"/>
    </location>
</feature>
<feature type="domain" description="E3 Ubiquitin ligase MUL1-like" evidence="14">
    <location>
        <begin position="94"/>
        <end position="258"/>
    </location>
</feature>
<evidence type="ECO:0000313" key="15">
    <source>
        <dbReference type="EMBL" id="MBD2317850.1"/>
    </source>
</evidence>
<dbReference type="RefSeq" id="WP_190578657.1">
    <property type="nucleotide sequence ID" value="NZ_CAWPQU010000013.1"/>
</dbReference>
<evidence type="ECO:0000256" key="2">
    <source>
        <dbReference type="ARBA" id="ARBA00004141"/>
    </source>
</evidence>
<dbReference type="InterPro" id="IPR044231">
    <property type="entry name" value="SP1/SPL1"/>
</dbReference>